<keyword evidence="8" id="KW-1185">Reference proteome</keyword>
<dbReference type="PANTHER" id="PTHR31386">
    <property type="entry name" value="UNCHARACTERIZED PROTEIN KIAA2013"/>
    <property type="match status" value="1"/>
</dbReference>
<dbReference type="STRING" id="70415.A0A5S6QW31"/>
<dbReference type="Proteomes" id="UP000046395">
    <property type="component" value="Unassembled WGS sequence"/>
</dbReference>
<evidence type="ECO:0000256" key="6">
    <source>
        <dbReference type="ARBA" id="ARBA00023180"/>
    </source>
</evidence>
<evidence type="ECO:0000256" key="7">
    <source>
        <dbReference type="SAM" id="Phobius"/>
    </source>
</evidence>
<dbReference type="AlphaFoldDB" id="A0A5S6QW31"/>
<reference evidence="8" key="2">
    <citation type="submission" date="2014-03" db="EMBL/GenBank/DDBJ databases">
        <title>The whipworm genome and dual-species transcriptomics of an intimate host-pathogen interaction.</title>
        <authorList>
            <person name="Foth B.J."/>
            <person name="Tsai I.J."/>
            <person name="Reid A.J."/>
            <person name="Bancroft A.J."/>
            <person name="Nichol S."/>
            <person name="Tracey A."/>
            <person name="Holroyd N."/>
            <person name="Cotton J.A."/>
            <person name="Stanley E.J."/>
            <person name="Zarowiecki M."/>
            <person name="Liu J.Z."/>
            <person name="Huckvale T."/>
            <person name="Cooper P.J."/>
            <person name="Grencis R.K."/>
            <person name="Berriman M."/>
        </authorList>
    </citation>
    <scope>NUCLEOTIDE SEQUENCE [LARGE SCALE GENOMIC DNA]</scope>
    <source>
        <strain evidence="8">Edinburgh</strain>
    </source>
</reference>
<dbReference type="PANTHER" id="PTHR31386:SF2">
    <property type="entry name" value="SIMILAR TO RIKEN CDNA 2510039O18"/>
    <property type="match status" value="1"/>
</dbReference>
<dbReference type="InterPro" id="IPR018795">
    <property type="entry name" value="K2013-like"/>
</dbReference>
<dbReference type="WBParaSite" id="TMUE_3000011097.1">
    <property type="protein sequence ID" value="TMUE_3000011097.1"/>
    <property type="gene ID" value="WBGene00293396"/>
</dbReference>
<dbReference type="GO" id="GO:0016020">
    <property type="term" value="C:membrane"/>
    <property type="evidence" value="ECO:0007669"/>
    <property type="project" value="UniProtKB-SubCell"/>
</dbReference>
<reference evidence="8" key="1">
    <citation type="submission" date="2013-11" db="EMBL/GenBank/DDBJ databases">
        <authorList>
            <person name="Aslett M."/>
        </authorList>
    </citation>
    <scope>NUCLEOTIDE SEQUENCE [LARGE SCALE GENOMIC DNA]</scope>
    <source>
        <strain evidence="8">Edinburgh</strain>
    </source>
</reference>
<name>A0A5S6QW31_TRIMR</name>
<feature type="transmembrane region" description="Helical" evidence="7">
    <location>
        <begin position="20"/>
        <end position="39"/>
    </location>
</feature>
<dbReference type="WBParaSite" id="TMUE_3000011097.2">
    <property type="protein sequence ID" value="TMUE_3000011097.2"/>
    <property type="gene ID" value="WBGene00293396"/>
</dbReference>
<proteinExistence type="predicted"/>
<keyword evidence="6" id="KW-0325">Glycoprotein</keyword>
<keyword evidence="3" id="KW-0732">Signal</keyword>
<evidence type="ECO:0000313" key="10">
    <source>
        <dbReference type="WBParaSite" id="TMUE_3000011097.2"/>
    </source>
</evidence>
<feature type="transmembrane region" description="Helical" evidence="7">
    <location>
        <begin position="558"/>
        <end position="580"/>
    </location>
</feature>
<evidence type="ECO:0000313" key="8">
    <source>
        <dbReference type="Proteomes" id="UP000046395"/>
    </source>
</evidence>
<accession>A0A5S6QW31</accession>
<keyword evidence="2 7" id="KW-0812">Transmembrane</keyword>
<evidence type="ECO:0000256" key="4">
    <source>
        <dbReference type="ARBA" id="ARBA00022989"/>
    </source>
</evidence>
<dbReference type="Pfam" id="PF10222">
    <property type="entry name" value="DUF2152"/>
    <property type="match status" value="1"/>
</dbReference>
<organism evidence="8 9">
    <name type="scientific">Trichuris muris</name>
    <name type="common">Mouse whipworm</name>
    <dbReference type="NCBI Taxonomy" id="70415"/>
    <lineage>
        <taxon>Eukaryota</taxon>
        <taxon>Metazoa</taxon>
        <taxon>Ecdysozoa</taxon>
        <taxon>Nematoda</taxon>
        <taxon>Enoplea</taxon>
        <taxon>Dorylaimia</taxon>
        <taxon>Trichinellida</taxon>
        <taxon>Trichuridae</taxon>
        <taxon>Trichuris</taxon>
    </lineage>
</organism>
<evidence type="ECO:0000256" key="1">
    <source>
        <dbReference type="ARBA" id="ARBA00004479"/>
    </source>
</evidence>
<comment type="subcellular location">
    <subcellularLocation>
        <location evidence="1">Membrane</location>
        <topology evidence="1">Single-pass type I membrane protein</topology>
    </subcellularLocation>
</comment>
<evidence type="ECO:0000256" key="5">
    <source>
        <dbReference type="ARBA" id="ARBA00023136"/>
    </source>
</evidence>
<protein>
    <submittedName>
        <fullName evidence="9 10">Uncharacterized protein</fullName>
    </submittedName>
</protein>
<evidence type="ECO:0000256" key="3">
    <source>
        <dbReference type="ARBA" id="ARBA00022729"/>
    </source>
</evidence>
<keyword evidence="4 7" id="KW-1133">Transmembrane helix</keyword>
<evidence type="ECO:0000256" key="2">
    <source>
        <dbReference type="ARBA" id="ARBA00022692"/>
    </source>
</evidence>
<sequence length="599" mass="67699">MLMRRRDVLEFCRKYRRYLLGSVAAVVILVYLRIFLFPWKSFDLEDGVCFSVFQHQIRPYLKEIADSDAAIQYFPFTGMYHHSQWLPFVGNGHIALSLSQPERLLIKHPRSGHFINSGLNPVLKVTLKRRYSSALGAYVTRFTKGVVEKIECFSFDGHCIRVQSLFYAHRAFPHVFVEDITFHNPTREVAVFSMVREDQSWKNRLVKAKYSSSKVPSGMTVYEGVTTGSTEAVAFTVLFQDIATTLSVAPGKSEHLHLLSAIVPQNATNGTRHFTSDAALKLLASAASIAEDHSYDQHLKAWQQLWISGFSISHSRAPTSINGDLINATIYYLLSSYPLVQGQQNYNAPLSVRPHHCYSSHTTLLYPSQLWSSLDSIDSVLTTVSRWQFTLVEHGCESLVFSGAAGVMQAVVLSFGAFKHTAHHLEFDQQPRELHRDCLFRNIEFNKGVAVNIWVEVNADDKAVLYVSVNRTEAKGSAMLACDAGCLDSPVELRAGRSMIPLKLTDPPTPILYITDDRGHFDNLKMSIHVREVAEAPAHEHHVIAMHKHGHRLGGLPMVFWLTLGVLLVIFHLFLLKLIYNEYKGSRKGYTNFRYSAKR</sequence>
<keyword evidence="5 7" id="KW-0472">Membrane</keyword>
<evidence type="ECO:0000313" key="9">
    <source>
        <dbReference type="WBParaSite" id="TMUE_3000011097.1"/>
    </source>
</evidence>
<reference evidence="9" key="3">
    <citation type="submission" date="2019-12" db="UniProtKB">
        <authorList>
            <consortium name="WormBaseParasite"/>
        </authorList>
    </citation>
    <scope>IDENTIFICATION</scope>
</reference>